<protein>
    <submittedName>
        <fullName evidence="3">Uncharacterized protein</fullName>
    </submittedName>
</protein>
<dbReference type="Proteomes" id="UP000265703">
    <property type="component" value="Unassembled WGS sequence"/>
</dbReference>
<evidence type="ECO:0000256" key="1">
    <source>
        <dbReference type="SAM" id="Coils"/>
    </source>
</evidence>
<name>A0A397SE25_9GLOM</name>
<evidence type="ECO:0000313" key="4">
    <source>
        <dbReference type="Proteomes" id="UP000265703"/>
    </source>
</evidence>
<accession>A0A397SE25</accession>
<organism evidence="3 4">
    <name type="scientific">Glomus cerebriforme</name>
    <dbReference type="NCBI Taxonomy" id="658196"/>
    <lineage>
        <taxon>Eukaryota</taxon>
        <taxon>Fungi</taxon>
        <taxon>Fungi incertae sedis</taxon>
        <taxon>Mucoromycota</taxon>
        <taxon>Glomeromycotina</taxon>
        <taxon>Glomeromycetes</taxon>
        <taxon>Glomerales</taxon>
        <taxon>Glomeraceae</taxon>
        <taxon>Glomus</taxon>
    </lineage>
</organism>
<comment type="caution">
    <text evidence="3">The sequence shown here is derived from an EMBL/GenBank/DDBJ whole genome shotgun (WGS) entry which is preliminary data.</text>
</comment>
<feature type="compositionally biased region" description="Low complexity" evidence="2">
    <location>
        <begin position="125"/>
        <end position="134"/>
    </location>
</feature>
<reference evidence="3 4" key="1">
    <citation type="submission" date="2018-06" db="EMBL/GenBank/DDBJ databases">
        <title>Comparative genomics reveals the genomic features of Rhizophagus irregularis, R. cerebriforme, R. diaphanum and Gigaspora rosea, and their symbiotic lifestyle signature.</title>
        <authorList>
            <person name="Morin E."/>
            <person name="San Clemente H."/>
            <person name="Chen E.C.H."/>
            <person name="De La Providencia I."/>
            <person name="Hainaut M."/>
            <person name="Kuo A."/>
            <person name="Kohler A."/>
            <person name="Murat C."/>
            <person name="Tang N."/>
            <person name="Roy S."/>
            <person name="Loubradou J."/>
            <person name="Henrissat B."/>
            <person name="Grigoriev I.V."/>
            <person name="Corradi N."/>
            <person name="Roux C."/>
            <person name="Martin F.M."/>
        </authorList>
    </citation>
    <scope>NUCLEOTIDE SEQUENCE [LARGE SCALE GENOMIC DNA]</scope>
    <source>
        <strain evidence="3 4">DAOM 227022</strain>
    </source>
</reference>
<evidence type="ECO:0000256" key="2">
    <source>
        <dbReference type="SAM" id="MobiDB-lite"/>
    </source>
</evidence>
<keyword evidence="1" id="KW-0175">Coiled coil</keyword>
<proteinExistence type="predicted"/>
<gene>
    <name evidence="3" type="ORF">C1645_742286</name>
</gene>
<feature type="region of interest" description="Disordered" evidence="2">
    <location>
        <begin position="115"/>
        <end position="134"/>
    </location>
</feature>
<dbReference type="AlphaFoldDB" id="A0A397SE25"/>
<feature type="coiled-coil region" evidence="1">
    <location>
        <begin position="67"/>
        <end position="98"/>
    </location>
</feature>
<sequence length="181" mass="21369">MENTYEILNENREDITAVETNFINAPSYEYESTPLSISNFQPSHRMVSRPNNVLLMYQKIQRFSNFIKTFEENVSEQIDELKNQLDEMKQFLFVQQQQSSMPRRINRTRVLRPHPYEHPFVSSHTPTIRPTARPAPTDRNECFMTDQPISSNNFHSQQMNIPTVDNNEIFSATGSQNFEFW</sequence>
<dbReference type="EMBL" id="QKYT01000488">
    <property type="protein sequence ID" value="RIA84500.1"/>
    <property type="molecule type" value="Genomic_DNA"/>
</dbReference>
<dbReference type="OrthoDB" id="2307478at2759"/>
<evidence type="ECO:0000313" key="3">
    <source>
        <dbReference type="EMBL" id="RIA84500.1"/>
    </source>
</evidence>
<keyword evidence="4" id="KW-1185">Reference proteome</keyword>